<dbReference type="AlphaFoldDB" id="A0A7X6FNJ5"/>
<dbReference type="InterPro" id="IPR021439">
    <property type="entry name" value="DUF3088"/>
</dbReference>
<accession>A0A7X6FNJ5</accession>
<gene>
    <name evidence="2" type="ORF">HGG76_02085</name>
</gene>
<evidence type="ECO:0000313" key="3">
    <source>
        <dbReference type="Proteomes" id="UP000558475"/>
    </source>
</evidence>
<dbReference type="Pfam" id="PF11287">
    <property type="entry name" value="DUF3088"/>
    <property type="match status" value="1"/>
</dbReference>
<dbReference type="Proteomes" id="UP000558475">
    <property type="component" value="Unassembled WGS sequence"/>
</dbReference>
<feature type="region of interest" description="Disordered" evidence="1">
    <location>
        <begin position="102"/>
        <end position="121"/>
    </location>
</feature>
<dbReference type="EMBL" id="JAAXZB010000001">
    <property type="protein sequence ID" value="NKW09093.1"/>
    <property type="molecule type" value="Genomic_DNA"/>
</dbReference>
<proteinExistence type="predicted"/>
<sequence>MKPGFEDPAYPGQLFYCWHCALIEGVLASFPALGDRLDIERVDWQRPRKAVIELAGEDNQNLPLLILKNGDRSPFETGRHEERSLIGDPHKILATLAERHGFPLPHPENLPFRQAQDKVGQ</sequence>
<comment type="caution">
    <text evidence="2">The sequence shown here is derived from an EMBL/GenBank/DDBJ whole genome shotgun (WGS) entry which is preliminary data.</text>
</comment>
<name>A0A7X6FNJ5_9HYPH</name>
<evidence type="ECO:0000256" key="1">
    <source>
        <dbReference type="SAM" id="MobiDB-lite"/>
    </source>
</evidence>
<evidence type="ECO:0000313" key="2">
    <source>
        <dbReference type="EMBL" id="NKW09093.1"/>
    </source>
</evidence>
<protein>
    <submittedName>
        <fullName evidence="2">DUF3088 domain-containing protein</fullName>
    </submittedName>
</protein>
<organism evidence="2 3">
    <name type="scientific">Brucella tritici</name>
    <dbReference type="NCBI Taxonomy" id="94626"/>
    <lineage>
        <taxon>Bacteria</taxon>
        <taxon>Pseudomonadati</taxon>
        <taxon>Pseudomonadota</taxon>
        <taxon>Alphaproteobacteria</taxon>
        <taxon>Hyphomicrobiales</taxon>
        <taxon>Brucellaceae</taxon>
        <taxon>Brucella/Ochrobactrum group</taxon>
        <taxon>Brucella</taxon>
    </lineage>
</organism>
<reference evidence="2 3" key="1">
    <citation type="submission" date="2020-04" db="EMBL/GenBank/DDBJ databases">
        <title>Whole genome sequencing of clinical and environmental type strains of Ochrobactrum.</title>
        <authorList>
            <person name="Dharne M."/>
        </authorList>
    </citation>
    <scope>NUCLEOTIDE SEQUENCE [LARGE SCALE GENOMIC DNA]</scope>
    <source>
        <strain evidence="2 3">DSM 13340</strain>
    </source>
</reference>